<proteinExistence type="predicted"/>
<dbReference type="EMBL" id="JXNT01000025">
    <property type="protein sequence ID" value="ODM14478.1"/>
    <property type="molecule type" value="Genomic_DNA"/>
</dbReference>
<sequence length="117" mass="12836">MVEIKVDYLEKRLSLLEETVKLLRLDGQSQPMGTAQANTNHNAGYVPSPSCFVPANEVAPTSYVQNDLNSWMSNSGCNNAKTIDNDILGIQGGVFPELPNWESIDLHIDEFLKGTAV</sequence>
<dbReference type="AlphaFoldDB" id="A0A1E3B0M4"/>
<accession>A0A1E3B0M4</accession>
<organism evidence="1 2">
    <name type="scientific">Aspergillus cristatus</name>
    <name type="common">Chinese Fuzhuan brick tea-fermentation fungus</name>
    <name type="synonym">Eurotium cristatum</name>
    <dbReference type="NCBI Taxonomy" id="573508"/>
    <lineage>
        <taxon>Eukaryota</taxon>
        <taxon>Fungi</taxon>
        <taxon>Dikarya</taxon>
        <taxon>Ascomycota</taxon>
        <taxon>Pezizomycotina</taxon>
        <taxon>Eurotiomycetes</taxon>
        <taxon>Eurotiomycetidae</taxon>
        <taxon>Eurotiales</taxon>
        <taxon>Aspergillaceae</taxon>
        <taxon>Aspergillus</taxon>
        <taxon>Aspergillus subgen. Aspergillus</taxon>
    </lineage>
</organism>
<reference evidence="1 2" key="1">
    <citation type="journal article" date="2016" name="BMC Genomics">
        <title>Comparative genomic and transcriptomic analyses of the Fuzhuan brick tea-fermentation fungus Aspergillus cristatus.</title>
        <authorList>
            <person name="Ge Y."/>
            <person name="Wang Y."/>
            <person name="Liu Y."/>
            <person name="Tan Y."/>
            <person name="Ren X."/>
            <person name="Zhang X."/>
            <person name="Hyde K.D."/>
            <person name="Liu Y."/>
            <person name="Liu Z."/>
        </authorList>
    </citation>
    <scope>NUCLEOTIDE SEQUENCE [LARGE SCALE GENOMIC DNA]</scope>
    <source>
        <strain evidence="1 2">GZAAS20.1005</strain>
    </source>
</reference>
<dbReference type="OrthoDB" id="10589431at2759"/>
<evidence type="ECO:0000313" key="2">
    <source>
        <dbReference type="Proteomes" id="UP000094569"/>
    </source>
</evidence>
<evidence type="ECO:0000313" key="1">
    <source>
        <dbReference type="EMBL" id="ODM14478.1"/>
    </source>
</evidence>
<gene>
    <name evidence="1" type="ORF">SI65_10100</name>
</gene>
<comment type="caution">
    <text evidence="1">The sequence shown here is derived from an EMBL/GenBank/DDBJ whole genome shotgun (WGS) entry which is preliminary data.</text>
</comment>
<dbReference type="Proteomes" id="UP000094569">
    <property type="component" value="Unassembled WGS sequence"/>
</dbReference>
<name>A0A1E3B0M4_ASPCR</name>
<dbReference type="VEuPathDB" id="FungiDB:SI65_10100"/>
<protein>
    <submittedName>
        <fullName evidence="1">Uncharacterized protein</fullName>
    </submittedName>
</protein>
<keyword evidence="2" id="KW-1185">Reference proteome</keyword>